<protein>
    <submittedName>
        <fullName evidence="2">'chromo' domain containing protein</fullName>
    </submittedName>
</protein>
<feature type="compositionally biased region" description="Polar residues" evidence="1">
    <location>
        <begin position="141"/>
        <end position="150"/>
    </location>
</feature>
<name>M1DY52_SOLTU</name>
<sequence length="207" mass="21906">MSGSGVTFRHTNLDRVPRSGAYMGFGVTSGTLTWIGYHVPEGLRFKIAGTGCRQILTSSLMDHGAFHGQLHVLPSSPTASQSEGGNALESSSSLVWINVTPEDHLPRETRFRTARVILQAPQPEEGGSHSGSSEKLGSESNAGSCSQSDYGSRCSAESDDGTHEEATTPQPATHIAAETGAHEEVGTVGEDEKITTDDTVGLYVNIY</sequence>
<dbReference type="AlphaFoldDB" id="M1DY52"/>
<feature type="compositionally biased region" description="Low complexity" evidence="1">
    <location>
        <begin position="130"/>
        <end position="140"/>
    </location>
</feature>
<dbReference type="Proteomes" id="UP000011115">
    <property type="component" value="Unassembled WGS sequence"/>
</dbReference>
<accession>M1DY52</accession>
<organism evidence="2 3">
    <name type="scientific">Solanum tuberosum</name>
    <name type="common">Potato</name>
    <dbReference type="NCBI Taxonomy" id="4113"/>
    <lineage>
        <taxon>Eukaryota</taxon>
        <taxon>Viridiplantae</taxon>
        <taxon>Streptophyta</taxon>
        <taxon>Embryophyta</taxon>
        <taxon>Tracheophyta</taxon>
        <taxon>Spermatophyta</taxon>
        <taxon>Magnoliopsida</taxon>
        <taxon>eudicotyledons</taxon>
        <taxon>Gunneridae</taxon>
        <taxon>Pentapetalae</taxon>
        <taxon>asterids</taxon>
        <taxon>lamiids</taxon>
        <taxon>Solanales</taxon>
        <taxon>Solanaceae</taxon>
        <taxon>Solanoideae</taxon>
        <taxon>Solaneae</taxon>
        <taxon>Solanum</taxon>
    </lineage>
</organism>
<reference evidence="2" key="2">
    <citation type="submission" date="2015-06" db="UniProtKB">
        <authorList>
            <consortium name="EnsemblPlants"/>
        </authorList>
    </citation>
    <scope>IDENTIFICATION</scope>
    <source>
        <strain evidence="2">DM1-3 516 R44</strain>
    </source>
</reference>
<evidence type="ECO:0000256" key="1">
    <source>
        <dbReference type="SAM" id="MobiDB-lite"/>
    </source>
</evidence>
<keyword evidence="3" id="KW-1185">Reference proteome</keyword>
<dbReference type="InParanoid" id="M1DY52"/>
<feature type="compositionally biased region" description="Basic and acidic residues" evidence="1">
    <location>
        <begin position="180"/>
        <end position="191"/>
    </location>
</feature>
<dbReference type="Gramene" id="PGSC0003DMT400096302">
    <property type="protein sequence ID" value="PGSC0003DMT400096302"/>
    <property type="gene ID" value="PGSC0003DMG400045873"/>
</dbReference>
<proteinExistence type="predicted"/>
<evidence type="ECO:0000313" key="2">
    <source>
        <dbReference type="EnsemblPlants" id="PGSC0003DMT400096302"/>
    </source>
</evidence>
<dbReference type="HOGENOM" id="CLU_1328385_0_0_1"/>
<dbReference type="PaxDb" id="4113-PGSC0003DMT400096302"/>
<reference evidence="3" key="1">
    <citation type="journal article" date="2011" name="Nature">
        <title>Genome sequence and analysis of the tuber crop potato.</title>
        <authorList>
            <consortium name="The Potato Genome Sequencing Consortium"/>
        </authorList>
    </citation>
    <scope>NUCLEOTIDE SEQUENCE [LARGE SCALE GENOMIC DNA]</scope>
    <source>
        <strain evidence="3">cv. DM1-3 516 R44</strain>
    </source>
</reference>
<evidence type="ECO:0000313" key="3">
    <source>
        <dbReference type="Proteomes" id="UP000011115"/>
    </source>
</evidence>
<dbReference type="EnsemblPlants" id="PGSC0003DMT400096302">
    <property type="protein sequence ID" value="PGSC0003DMT400096302"/>
    <property type="gene ID" value="PGSC0003DMG400045873"/>
</dbReference>
<feature type="region of interest" description="Disordered" evidence="1">
    <location>
        <begin position="120"/>
        <end position="191"/>
    </location>
</feature>